<dbReference type="OrthoDB" id="1434354at2759"/>
<dbReference type="EMBL" id="CAICTM010000488">
    <property type="protein sequence ID" value="CAB9511535.1"/>
    <property type="molecule type" value="Genomic_DNA"/>
</dbReference>
<sequence length="249" mass="28680">MEPADGPNVVVEQQEEVNIGDDQSENFGHEAEDDDDNPNDGHGDNNGDADENFRQEYGILDSVIDGCKHMRRMVELFPLHLLSFSFSYNEGTYVLIQDVPELDTTQLDTPENVNSFMAATYYLHTTYSPDMASIRRGIIVLAECDGMDWTKKPDFKLIHNVFSQLLSCYPFTGECRLFHTGVAFNVLAAMLRRFLPKDLRRQFQTGFVFEGRLDTFYLTPDVQTANRRLLARLEEALTRRFENERVFRL</sequence>
<organism evidence="2 3">
    <name type="scientific">Seminavis robusta</name>
    <dbReference type="NCBI Taxonomy" id="568900"/>
    <lineage>
        <taxon>Eukaryota</taxon>
        <taxon>Sar</taxon>
        <taxon>Stramenopiles</taxon>
        <taxon>Ochrophyta</taxon>
        <taxon>Bacillariophyta</taxon>
        <taxon>Bacillariophyceae</taxon>
        <taxon>Bacillariophycidae</taxon>
        <taxon>Naviculales</taxon>
        <taxon>Naviculaceae</taxon>
        <taxon>Seminavis</taxon>
    </lineage>
</organism>
<evidence type="ECO:0000256" key="1">
    <source>
        <dbReference type="SAM" id="MobiDB-lite"/>
    </source>
</evidence>
<proteinExistence type="predicted"/>
<accession>A0A9N8E3K4</accession>
<feature type="compositionally biased region" description="Acidic residues" evidence="1">
    <location>
        <begin position="13"/>
        <end position="24"/>
    </location>
</feature>
<reference evidence="2" key="1">
    <citation type="submission" date="2020-06" db="EMBL/GenBank/DDBJ databases">
        <authorList>
            <consortium name="Plant Systems Biology data submission"/>
        </authorList>
    </citation>
    <scope>NUCLEOTIDE SEQUENCE</scope>
    <source>
        <strain evidence="2">D6</strain>
    </source>
</reference>
<name>A0A9N8E3K4_9STRA</name>
<feature type="region of interest" description="Disordered" evidence="1">
    <location>
        <begin position="1"/>
        <end position="51"/>
    </location>
</feature>
<evidence type="ECO:0000313" key="3">
    <source>
        <dbReference type="Proteomes" id="UP001153069"/>
    </source>
</evidence>
<dbReference type="InterPro" id="IPR036865">
    <property type="entry name" value="CRAL-TRIO_dom_sf"/>
</dbReference>
<gene>
    <name evidence="2" type="ORF">SEMRO_489_G153340.1</name>
</gene>
<protein>
    <recommendedName>
        <fullName evidence="4">CRAL-TRIO domain-containing protein</fullName>
    </recommendedName>
</protein>
<evidence type="ECO:0000313" key="2">
    <source>
        <dbReference type="EMBL" id="CAB9511535.1"/>
    </source>
</evidence>
<dbReference type="AlphaFoldDB" id="A0A9N8E3K4"/>
<keyword evidence="3" id="KW-1185">Reference proteome</keyword>
<evidence type="ECO:0008006" key="4">
    <source>
        <dbReference type="Google" id="ProtNLM"/>
    </source>
</evidence>
<dbReference type="Gene3D" id="3.40.525.10">
    <property type="entry name" value="CRAL-TRIO lipid binding domain"/>
    <property type="match status" value="1"/>
</dbReference>
<comment type="caution">
    <text evidence="2">The sequence shown here is derived from an EMBL/GenBank/DDBJ whole genome shotgun (WGS) entry which is preliminary data.</text>
</comment>
<dbReference type="Proteomes" id="UP001153069">
    <property type="component" value="Unassembled WGS sequence"/>
</dbReference>